<sequence length="149" mass="16092">MMNIISFGLISETMNGVVCRFNSKLATSSVQLGFTAEGMYPGSAAFPHPMTLQPGSRRTLYRLSAPRGCYHGTTLEVGDQLAGGYLQSSFSMVFAAACLRLSQLRTLIFSGRSRCDPACAGRNSRRKTGARNFKMVSSTGMQNSNCDTP</sequence>
<dbReference type="EMBL" id="MU853401">
    <property type="protein sequence ID" value="KAK4138581.1"/>
    <property type="molecule type" value="Genomic_DNA"/>
</dbReference>
<dbReference type="Proteomes" id="UP001304895">
    <property type="component" value="Unassembled WGS sequence"/>
</dbReference>
<reference evidence="1" key="1">
    <citation type="journal article" date="2023" name="Mol. Phylogenet. Evol.">
        <title>Genome-scale phylogeny and comparative genomics of the fungal order Sordariales.</title>
        <authorList>
            <person name="Hensen N."/>
            <person name="Bonometti L."/>
            <person name="Westerberg I."/>
            <person name="Brannstrom I.O."/>
            <person name="Guillou S."/>
            <person name="Cros-Aarteil S."/>
            <person name="Calhoun S."/>
            <person name="Haridas S."/>
            <person name="Kuo A."/>
            <person name="Mondo S."/>
            <person name="Pangilinan J."/>
            <person name="Riley R."/>
            <person name="LaButti K."/>
            <person name="Andreopoulos B."/>
            <person name="Lipzen A."/>
            <person name="Chen C."/>
            <person name="Yan M."/>
            <person name="Daum C."/>
            <person name="Ng V."/>
            <person name="Clum A."/>
            <person name="Steindorff A."/>
            <person name="Ohm R.A."/>
            <person name="Martin F."/>
            <person name="Silar P."/>
            <person name="Natvig D.O."/>
            <person name="Lalanne C."/>
            <person name="Gautier V."/>
            <person name="Ament-Velasquez S.L."/>
            <person name="Kruys A."/>
            <person name="Hutchinson M.I."/>
            <person name="Powell A.J."/>
            <person name="Barry K."/>
            <person name="Miller A.N."/>
            <person name="Grigoriev I.V."/>
            <person name="Debuchy R."/>
            <person name="Gladieux P."/>
            <person name="Hiltunen Thoren M."/>
            <person name="Johannesson H."/>
        </authorList>
    </citation>
    <scope>NUCLEOTIDE SEQUENCE</scope>
    <source>
        <strain evidence="1">CBS 123565</strain>
    </source>
</reference>
<evidence type="ECO:0000313" key="2">
    <source>
        <dbReference type="Proteomes" id="UP001304895"/>
    </source>
</evidence>
<evidence type="ECO:0000313" key="1">
    <source>
        <dbReference type="EMBL" id="KAK4138581.1"/>
    </source>
</evidence>
<name>A0AAN6UTL0_9PEZI</name>
<proteinExistence type="predicted"/>
<reference evidence="1" key="2">
    <citation type="submission" date="2023-05" db="EMBL/GenBank/DDBJ databases">
        <authorList>
            <consortium name="Lawrence Berkeley National Laboratory"/>
            <person name="Steindorff A."/>
            <person name="Hensen N."/>
            <person name="Bonometti L."/>
            <person name="Westerberg I."/>
            <person name="Brannstrom I.O."/>
            <person name="Guillou S."/>
            <person name="Cros-Aarteil S."/>
            <person name="Calhoun S."/>
            <person name="Haridas S."/>
            <person name="Kuo A."/>
            <person name="Mondo S."/>
            <person name="Pangilinan J."/>
            <person name="Riley R."/>
            <person name="Labutti K."/>
            <person name="Andreopoulos B."/>
            <person name="Lipzen A."/>
            <person name="Chen C."/>
            <person name="Yanf M."/>
            <person name="Daum C."/>
            <person name="Ng V."/>
            <person name="Clum A."/>
            <person name="Ohm R."/>
            <person name="Martin F."/>
            <person name="Silar P."/>
            <person name="Natvig D."/>
            <person name="Lalanne C."/>
            <person name="Gautier V."/>
            <person name="Ament-Velasquez S.L."/>
            <person name="Kruys A."/>
            <person name="Hutchinson M.I."/>
            <person name="Powell A.J."/>
            <person name="Barry K."/>
            <person name="Miller A.N."/>
            <person name="Grigoriev I.V."/>
            <person name="Debuchy R."/>
            <person name="Gladieux P."/>
            <person name="Thoren M.H."/>
            <person name="Johannesson H."/>
        </authorList>
    </citation>
    <scope>NUCLEOTIDE SEQUENCE</scope>
    <source>
        <strain evidence="1">CBS 123565</strain>
    </source>
</reference>
<protein>
    <submittedName>
        <fullName evidence="1">Uncharacterized protein</fullName>
    </submittedName>
</protein>
<keyword evidence="2" id="KW-1185">Reference proteome</keyword>
<dbReference type="AlphaFoldDB" id="A0AAN6UTL0"/>
<organism evidence="1 2">
    <name type="scientific">Trichocladium antarcticum</name>
    <dbReference type="NCBI Taxonomy" id="1450529"/>
    <lineage>
        <taxon>Eukaryota</taxon>
        <taxon>Fungi</taxon>
        <taxon>Dikarya</taxon>
        <taxon>Ascomycota</taxon>
        <taxon>Pezizomycotina</taxon>
        <taxon>Sordariomycetes</taxon>
        <taxon>Sordariomycetidae</taxon>
        <taxon>Sordariales</taxon>
        <taxon>Chaetomiaceae</taxon>
        <taxon>Trichocladium</taxon>
    </lineage>
</organism>
<comment type="caution">
    <text evidence="1">The sequence shown here is derived from an EMBL/GenBank/DDBJ whole genome shotgun (WGS) entry which is preliminary data.</text>
</comment>
<accession>A0AAN6UTL0</accession>
<gene>
    <name evidence="1" type="ORF">BT67DRAFT_14708</name>
</gene>